<comment type="caution">
    <text evidence="2">The sequence shown here is derived from an EMBL/GenBank/DDBJ whole genome shotgun (WGS) entry which is preliminary data.</text>
</comment>
<keyword evidence="3" id="KW-1185">Reference proteome</keyword>
<sequence>MINLDIDSLFKCPQCQEPYPTELGLRNHVAAHKKADALANATQRIIPKMSSNKWKRKKKIIQQNSNLPDEAISDPAFILAPPINNDPLVTIPRPRKKSLRVVHYQYTSSTWKIF</sequence>
<dbReference type="EMBL" id="BGPR01012534">
    <property type="protein sequence ID" value="GBN56497.1"/>
    <property type="molecule type" value="Genomic_DNA"/>
</dbReference>
<dbReference type="PROSITE" id="PS00028">
    <property type="entry name" value="ZINC_FINGER_C2H2_1"/>
    <property type="match status" value="1"/>
</dbReference>
<name>A0A4Y2Q1S6_ARAVE</name>
<gene>
    <name evidence="2" type="ORF">AVEN_119349_1</name>
</gene>
<dbReference type="Proteomes" id="UP000499080">
    <property type="component" value="Unassembled WGS sequence"/>
</dbReference>
<evidence type="ECO:0000259" key="1">
    <source>
        <dbReference type="PROSITE" id="PS00028"/>
    </source>
</evidence>
<dbReference type="InterPro" id="IPR013087">
    <property type="entry name" value="Znf_C2H2_type"/>
</dbReference>
<reference evidence="2 3" key="1">
    <citation type="journal article" date="2019" name="Sci. Rep.">
        <title>Orb-weaving spider Araneus ventricosus genome elucidates the spidroin gene catalogue.</title>
        <authorList>
            <person name="Kono N."/>
            <person name="Nakamura H."/>
            <person name="Ohtoshi R."/>
            <person name="Moran D.A.P."/>
            <person name="Shinohara A."/>
            <person name="Yoshida Y."/>
            <person name="Fujiwara M."/>
            <person name="Mori M."/>
            <person name="Tomita M."/>
            <person name="Arakawa K."/>
        </authorList>
    </citation>
    <scope>NUCLEOTIDE SEQUENCE [LARGE SCALE GENOMIC DNA]</scope>
</reference>
<accession>A0A4Y2Q1S6</accession>
<proteinExistence type="predicted"/>
<organism evidence="2 3">
    <name type="scientific">Araneus ventricosus</name>
    <name type="common">Orbweaver spider</name>
    <name type="synonym">Epeira ventricosa</name>
    <dbReference type="NCBI Taxonomy" id="182803"/>
    <lineage>
        <taxon>Eukaryota</taxon>
        <taxon>Metazoa</taxon>
        <taxon>Ecdysozoa</taxon>
        <taxon>Arthropoda</taxon>
        <taxon>Chelicerata</taxon>
        <taxon>Arachnida</taxon>
        <taxon>Araneae</taxon>
        <taxon>Araneomorphae</taxon>
        <taxon>Entelegynae</taxon>
        <taxon>Araneoidea</taxon>
        <taxon>Araneidae</taxon>
        <taxon>Araneus</taxon>
    </lineage>
</organism>
<evidence type="ECO:0000313" key="3">
    <source>
        <dbReference type="Proteomes" id="UP000499080"/>
    </source>
</evidence>
<dbReference type="AlphaFoldDB" id="A0A4Y2Q1S6"/>
<feature type="domain" description="C2H2-type" evidence="1">
    <location>
        <begin position="12"/>
        <end position="32"/>
    </location>
</feature>
<evidence type="ECO:0000313" key="2">
    <source>
        <dbReference type="EMBL" id="GBN56497.1"/>
    </source>
</evidence>
<protein>
    <recommendedName>
        <fullName evidence="1">C2H2-type domain-containing protein</fullName>
    </recommendedName>
</protein>